<evidence type="ECO:0000313" key="3">
    <source>
        <dbReference type="Proteomes" id="UP001165583"/>
    </source>
</evidence>
<proteinExistence type="predicted"/>
<gene>
    <name evidence="2" type="ORF">NZK81_01810</name>
</gene>
<reference evidence="2" key="1">
    <citation type="submission" date="2022-09" db="EMBL/GenBank/DDBJ databases">
        <title>Novosphingobium sp. Nov., a polycyclic aromatic hydrocarbon-degrading bacterium isolated form mangrove sediments in HongKong.</title>
        <authorList>
            <person name="Hu Z."/>
        </authorList>
    </citation>
    <scope>NUCLEOTIDE SEQUENCE</scope>
    <source>
        <strain evidence="2">HK4-1</strain>
    </source>
</reference>
<feature type="signal peptide" evidence="1">
    <location>
        <begin position="1"/>
        <end position="23"/>
    </location>
</feature>
<keyword evidence="1" id="KW-0732">Signal</keyword>
<name>A0ABT2I0E7_9SPHN</name>
<accession>A0ABT2I0E7</accession>
<dbReference type="RefSeq" id="WP_260043382.1">
    <property type="nucleotide sequence ID" value="NZ_JANZXA010000001.1"/>
</dbReference>
<keyword evidence="3" id="KW-1185">Reference proteome</keyword>
<evidence type="ECO:0000313" key="2">
    <source>
        <dbReference type="EMBL" id="MCT2398276.1"/>
    </source>
</evidence>
<comment type="caution">
    <text evidence="2">The sequence shown here is derived from an EMBL/GenBank/DDBJ whole genome shotgun (WGS) entry which is preliminary data.</text>
</comment>
<evidence type="ECO:0000256" key="1">
    <source>
        <dbReference type="SAM" id="SignalP"/>
    </source>
</evidence>
<dbReference type="PROSITE" id="PS51257">
    <property type="entry name" value="PROKAR_LIPOPROTEIN"/>
    <property type="match status" value="1"/>
</dbReference>
<sequence>MFRAKARLLPALLPMMAAACSTAGSYPSLGLRDFERIDGSATPVAGVAELPAPPLPPASADLVTRLDGLVAVARDADLQFQTNRPAAERAVAAAGGIASDSWSSASVALARLESSRSSAMEALADLDALYVDARTAAPLEETPSAKAIAAARDQVDGLVAAQDKVIEGLAARLPG</sequence>
<feature type="chain" id="PRO_5045956761" description="DUF4142 domain-containing protein" evidence="1">
    <location>
        <begin position="24"/>
        <end position="175"/>
    </location>
</feature>
<dbReference type="Proteomes" id="UP001165583">
    <property type="component" value="Unassembled WGS sequence"/>
</dbReference>
<organism evidence="2 3">
    <name type="scientific">Novosphingobium mangrovi</name>
    <name type="common">ex Huang et al. 2023</name>
    <dbReference type="NCBI Taxonomy" id="2976432"/>
    <lineage>
        <taxon>Bacteria</taxon>
        <taxon>Pseudomonadati</taxon>
        <taxon>Pseudomonadota</taxon>
        <taxon>Alphaproteobacteria</taxon>
        <taxon>Sphingomonadales</taxon>
        <taxon>Sphingomonadaceae</taxon>
        <taxon>Novosphingobium</taxon>
    </lineage>
</organism>
<protein>
    <recommendedName>
        <fullName evidence="4">DUF4142 domain-containing protein</fullName>
    </recommendedName>
</protein>
<dbReference type="EMBL" id="JANZXA010000001">
    <property type="protein sequence ID" value="MCT2398276.1"/>
    <property type="molecule type" value="Genomic_DNA"/>
</dbReference>
<evidence type="ECO:0008006" key="4">
    <source>
        <dbReference type="Google" id="ProtNLM"/>
    </source>
</evidence>